<name>A0A9P7DM72_9AGAM</name>
<evidence type="ECO:0000256" key="2">
    <source>
        <dbReference type="ARBA" id="ARBA00022630"/>
    </source>
</evidence>
<keyword evidence="2" id="KW-0285">Flavoprotein</keyword>
<evidence type="ECO:0000259" key="5">
    <source>
        <dbReference type="Pfam" id="PF01613"/>
    </source>
</evidence>
<dbReference type="RefSeq" id="XP_041163090.1">
    <property type="nucleotide sequence ID" value="XM_041306147.1"/>
</dbReference>
<keyword evidence="7" id="KW-1185">Reference proteome</keyword>
<dbReference type="InterPro" id="IPR002563">
    <property type="entry name" value="Flavin_Rdtase-like_dom"/>
</dbReference>
<comment type="similarity">
    <text evidence="4">Belongs to the flavoredoxin family.</text>
</comment>
<dbReference type="GeneID" id="64599911"/>
<dbReference type="AlphaFoldDB" id="A0A9P7DM72"/>
<comment type="cofactor">
    <cofactor evidence="1">
        <name>FMN</name>
        <dbReference type="ChEBI" id="CHEBI:58210"/>
    </cofactor>
</comment>
<accession>A0A9P7DM72</accession>
<evidence type="ECO:0000256" key="1">
    <source>
        <dbReference type="ARBA" id="ARBA00001917"/>
    </source>
</evidence>
<dbReference type="SUPFAM" id="SSF50475">
    <property type="entry name" value="FMN-binding split barrel"/>
    <property type="match status" value="1"/>
</dbReference>
<dbReference type="PANTHER" id="PTHR33798">
    <property type="entry name" value="FLAVOPROTEIN OXYGENASE"/>
    <property type="match status" value="1"/>
</dbReference>
<proteinExistence type="inferred from homology"/>
<organism evidence="6 7">
    <name type="scientific">Suillus plorans</name>
    <dbReference type="NCBI Taxonomy" id="116603"/>
    <lineage>
        <taxon>Eukaryota</taxon>
        <taxon>Fungi</taxon>
        <taxon>Dikarya</taxon>
        <taxon>Basidiomycota</taxon>
        <taxon>Agaricomycotina</taxon>
        <taxon>Agaricomycetes</taxon>
        <taxon>Agaricomycetidae</taxon>
        <taxon>Boletales</taxon>
        <taxon>Suillineae</taxon>
        <taxon>Suillaceae</taxon>
        <taxon>Suillus</taxon>
    </lineage>
</organism>
<keyword evidence="3" id="KW-0288">FMN</keyword>
<protein>
    <recommendedName>
        <fullName evidence="5">Flavin reductase like domain-containing protein</fullName>
    </recommendedName>
</protein>
<dbReference type="InterPro" id="IPR012349">
    <property type="entry name" value="Split_barrel_FMN-bd"/>
</dbReference>
<dbReference type="Gene3D" id="2.30.110.10">
    <property type="entry name" value="Electron Transport, Fmn-binding Protein, Chain A"/>
    <property type="match status" value="1"/>
</dbReference>
<sequence>MLTTWLASASWFNTVTNYPPVISFAINHNAMGSLKDTTTNLKNGQRFAVNIISKAFIENANATAIDAPPNFDEWALSGLTKEKCIHVQIRASRVKESAFSMECELYKSIDITYPVTGEHSSMLILVHIK</sequence>
<gene>
    <name evidence="6" type="ORF">HD556DRAFT_1440619</name>
</gene>
<dbReference type="PANTHER" id="PTHR33798:SF5">
    <property type="entry name" value="FLAVIN REDUCTASE LIKE DOMAIN-CONTAINING PROTEIN"/>
    <property type="match status" value="1"/>
</dbReference>
<comment type="caution">
    <text evidence="6">The sequence shown here is derived from an EMBL/GenBank/DDBJ whole genome shotgun (WGS) entry which is preliminary data.</text>
</comment>
<evidence type="ECO:0000313" key="6">
    <source>
        <dbReference type="EMBL" id="KAG1798279.1"/>
    </source>
</evidence>
<evidence type="ECO:0000256" key="4">
    <source>
        <dbReference type="ARBA" id="ARBA00038054"/>
    </source>
</evidence>
<dbReference type="OrthoDB" id="298012at2759"/>
<reference evidence="6" key="1">
    <citation type="journal article" date="2020" name="New Phytol.">
        <title>Comparative genomics reveals dynamic genome evolution in host specialist ectomycorrhizal fungi.</title>
        <authorList>
            <person name="Lofgren L.A."/>
            <person name="Nguyen N.H."/>
            <person name="Vilgalys R."/>
            <person name="Ruytinx J."/>
            <person name="Liao H.L."/>
            <person name="Branco S."/>
            <person name="Kuo A."/>
            <person name="LaButti K."/>
            <person name="Lipzen A."/>
            <person name="Andreopoulos W."/>
            <person name="Pangilinan J."/>
            <person name="Riley R."/>
            <person name="Hundley H."/>
            <person name="Na H."/>
            <person name="Barry K."/>
            <person name="Grigoriev I.V."/>
            <person name="Stajich J.E."/>
            <person name="Kennedy P.G."/>
        </authorList>
    </citation>
    <scope>NUCLEOTIDE SEQUENCE</scope>
    <source>
        <strain evidence="6">S12</strain>
    </source>
</reference>
<dbReference type="EMBL" id="JABBWE010000014">
    <property type="protein sequence ID" value="KAG1798279.1"/>
    <property type="molecule type" value="Genomic_DNA"/>
</dbReference>
<evidence type="ECO:0000256" key="3">
    <source>
        <dbReference type="ARBA" id="ARBA00022643"/>
    </source>
</evidence>
<dbReference type="GO" id="GO:0010181">
    <property type="term" value="F:FMN binding"/>
    <property type="evidence" value="ECO:0007669"/>
    <property type="project" value="InterPro"/>
</dbReference>
<evidence type="ECO:0000313" key="7">
    <source>
        <dbReference type="Proteomes" id="UP000719766"/>
    </source>
</evidence>
<dbReference type="Pfam" id="PF01613">
    <property type="entry name" value="Flavin_Reduct"/>
    <property type="match status" value="1"/>
</dbReference>
<dbReference type="Proteomes" id="UP000719766">
    <property type="component" value="Unassembled WGS sequence"/>
</dbReference>
<feature type="domain" description="Flavin reductase like" evidence="5">
    <location>
        <begin position="8"/>
        <end position="111"/>
    </location>
</feature>